<dbReference type="Gene3D" id="2.170.130.10">
    <property type="entry name" value="TonB-dependent receptor, plug domain"/>
    <property type="match status" value="1"/>
</dbReference>
<dbReference type="Pfam" id="PF07715">
    <property type="entry name" value="Plug"/>
    <property type="match status" value="1"/>
</dbReference>
<dbReference type="NCBIfam" id="TIGR04057">
    <property type="entry name" value="SusC_RagA_signa"/>
    <property type="match status" value="1"/>
</dbReference>
<comment type="subcellular location">
    <subcellularLocation>
        <location evidence="1 8">Cell outer membrane</location>
        <topology evidence="1 8">Multi-pass membrane protein</topology>
    </subcellularLocation>
</comment>
<dbReference type="NCBIfam" id="TIGR04056">
    <property type="entry name" value="OMP_RagA_SusC"/>
    <property type="match status" value="1"/>
</dbReference>
<comment type="similarity">
    <text evidence="8 9">Belongs to the TonB-dependent receptor family.</text>
</comment>
<keyword evidence="13" id="KW-0675">Receptor</keyword>
<evidence type="ECO:0000313" key="13">
    <source>
        <dbReference type="EMBL" id="MEL1254823.1"/>
    </source>
</evidence>
<dbReference type="InterPro" id="IPR023997">
    <property type="entry name" value="TonB-dep_OMP_SusC/RagA_CS"/>
</dbReference>
<dbReference type="Pfam" id="PF00593">
    <property type="entry name" value="TonB_dep_Rec_b-barrel"/>
    <property type="match status" value="1"/>
</dbReference>
<evidence type="ECO:0000256" key="2">
    <source>
        <dbReference type="ARBA" id="ARBA00022448"/>
    </source>
</evidence>
<protein>
    <submittedName>
        <fullName evidence="13">TonB-dependent receptor</fullName>
    </submittedName>
</protein>
<evidence type="ECO:0000256" key="4">
    <source>
        <dbReference type="ARBA" id="ARBA00022692"/>
    </source>
</evidence>
<dbReference type="InterPro" id="IPR000531">
    <property type="entry name" value="Beta-barrel_TonB"/>
</dbReference>
<dbReference type="InterPro" id="IPR023996">
    <property type="entry name" value="TonB-dep_OMP_SusC/RagA"/>
</dbReference>
<dbReference type="SUPFAM" id="SSF49464">
    <property type="entry name" value="Carboxypeptidase regulatory domain-like"/>
    <property type="match status" value="1"/>
</dbReference>
<evidence type="ECO:0000256" key="6">
    <source>
        <dbReference type="ARBA" id="ARBA00023136"/>
    </source>
</evidence>
<keyword evidence="4 8" id="KW-0812">Transmembrane</keyword>
<dbReference type="InterPro" id="IPR008969">
    <property type="entry name" value="CarboxyPept-like_regulatory"/>
</dbReference>
<evidence type="ECO:0000313" key="14">
    <source>
        <dbReference type="Proteomes" id="UP001485226"/>
    </source>
</evidence>
<keyword evidence="6 8" id="KW-0472">Membrane</keyword>
<gene>
    <name evidence="13" type="ORF">AAEO57_13615</name>
</gene>
<dbReference type="InterPro" id="IPR039426">
    <property type="entry name" value="TonB-dep_rcpt-like"/>
</dbReference>
<comment type="caution">
    <text evidence="13">The sequence shown here is derived from an EMBL/GenBank/DDBJ whole genome shotgun (WGS) entry which is preliminary data.</text>
</comment>
<evidence type="ECO:0000256" key="10">
    <source>
        <dbReference type="SAM" id="SignalP"/>
    </source>
</evidence>
<dbReference type="SUPFAM" id="SSF56935">
    <property type="entry name" value="Porins"/>
    <property type="match status" value="1"/>
</dbReference>
<reference evidence="13 14" key="1">
    <citation type="submission" date="2024-04" db="EMBL/GenBank/DDBJ databases">
        <title>Flavobacterium sp. DGU38 16S ribosomal RNA gene Genome sequencing and assembly.</title>
        <authorList>
            <person name="Park S."/>
        </authorList>
    </citation>
    <scope>NUCLEOTIDE SEQUENCE [LARGE SCALE GENOMIC DNA]</scope>
    <source>
        <strain evidence="13 14">DGU38</strain>
    </source>
</reference>
<dbReference type="InterPro" id="IPR037066">
    <property type="entry name" value="Plug_dom_sf"/>
</dbReference>
<dbReference type="Proteomes" id="UP001485226">
    <property type="component" value="Unassembled WGS sequence"/>
</dbReference>
<proteinExistence type="inferred from homology"/>
<evidence type="ECO:0000256" key="5">
    <source>
        <dbReference type="ARBA" id="ARBA00023077"/>
    </source>
</evidence>
<sequence length="1028" mass="111811">MKPKLLLTVLLLFTSFAFAQTLDVNGTVLDASGLSLPGVNVKAKGSSQSTTTDFDGSFKLSGVPKGTLIVLSYIGFRTQEVVVSGNKITVKMSDDAKSLDEVVVIGYGSQKKREVTGAVSVVDSKTLDILKPARIEQALQGTVSGVNVTTQSGSPGAKLDIRIRGIATNGQNGPVTIIDGYVGDMSLLSPSDIETITVLKDAQAAIYGTIGANGIILVTTKMGKKNSKTRFSFNTYTGFQETSRKLPTLNATEYALLLNESFANGGRQLPYPNVSGLGKGTDWQDEVFSKAVPIINHDLSVSGGSEKITYSISGSHLDQEGIVGGDKAGFLRNTARLALGADLTDKLKVKTNVIYTYFRRKLLNENGLGSVLFNALNVPATFAPKDENGDFTKIPTTLGNEIINPLAQIDNTYNDYNYKKINGNFGLDYKLFNGFVLSGAIGFNTSNSESKSFAKQVLYWENPSDKVFDVVRSSVTQQTVNDNNYSFDLFGTYTRKVAENHNFVGTIGTTIFKEWGNSANATGFDVPNNSWEYADLSLTKGIPVALNTGGYVYDQRRLSYFGRLQYDYKGKYLFSAMLRRDSSTKFGPGNKVGYFPSFTAGWVISDENFFGESKTINFLKFRASYGTLGNDQIPNYGYLGLLTGEATYVFDGSLSSGTATGQIPNPDLKWEEAKKFDVGFDLKLFKDKVSIVTDYFIDTRKDLLIPNIPVSGITGIGAPGASPPTMNAGTVRNSGIEFAIDYKEKFSDNFSMSLGYNVTFIKNEVLEVNNGTGFIEGGAFSIGQVPSRMEEALPGQKKLPIGYFYGYKTDGIFQNQAEVEAHPSQLALGAEAAPGDLRFVDVNGDGVIDTKDKTNIGDPIPDATMGFNLQLNYKNLDFAAYTFASVGNEMVRNYERTNAYANRLDYVLDRWTGEGTGNSVPRVTTSATANNNFSDYFVEDASYLRIQNIQLGYTLDPKISQKAGITKLRLYAGVNNLYTFTKYKGFDPGASFGPTNQDGVSQSPIGAGIDYGFYPVPRTYLLGLNVNF</sequence>
<evidence type="ECO:0000256" key="8">
    <source>
        <dbReference type="PROSITE-ProRule" id="PRU01360"/>
    </source>
</evidence>
<feature type="domain" description="TonB-dependent receptor plug" evidence="12">
    <location>
        <begin position="111"/>
        <end position="215"/>
    </location>
</feature>
<keyword evidence="14" id="KW-1185">Reference proteome</keyword>
<dbReference type="Gene3D" id="2.40.170.20">
    <property type="entry name" value="TonB-dependent receptor, beta-barrel domain"/>
    <property type="match status" value="1"/>
</dbReference>
<evidence type="ECO:0000256" key="7">
    <source>
        <dbReference type="ARBA" id="ARBA00023237"/>
    </source>
</evidence>
<keyword evidence="10" id="KW-0732">Signal</keyword>
<dbReference type="InterPro" id="IPR012910">
    <property type="entry name" value="Plug_dom"/>
</dbReference>
<dbReference type="EMBL" id="JBBYHS010000013">
    <property type="protein sequence ID" value="MEL1254823.1"/>
    <property type="molecule type" value="Genomic_DNA"/>
</dbReference>
<feature type="domain" description="TonB-dependent receptor-like beta-barrel" evidence="11">
    <location>
        <begin position="379"/>
        <end position="766"/>
    </location>
</feature>
<keyword evidence="2 8" id="KW-0813">Transport</keyword>
<evidence type="ECO:0000259" key="12">
    <source>
        <dbReference type="Pfam" id="PF07715"/>
    </source>
</evidence>
<evidence type="ECO:0000256" key="3">
    <source>
        <dbReference type="ARBA" id="ARBA00022452"/>
    </source>
</evidence>
<dbReference type="PROSITE" id="PS52016">
    <property type="entry name" value="TONB_DEPENDENT_REC_3"/>
    <property type="match status" value="1"/>
</dbReference>
<evidence type="ECO:0000256" key="9">
    <source>
        <dbReference type="RuleBase" id="RU003357"/>
    </source>
</evidence>
<organism evidence="13 14">
    <name type="scientific">Flavobacterium calami</name>
    <dbReference type="NCBI Taxonomy" id="3139144"/>
    <lineage>
        <taxon>Bacteria</taxon>
        <taxon>Pseudomonadati</taxon>
        <taxon>Bacteroidota</taxon>
        <taxon>Flavobacteriia</taxon>
        <taxon>Flavobacteriales</taxon>
        <taxon>Flavobacteriaceae</taxon>
        <taxon>Flavobacterium</taxon>
    </lineage>
</organism>
<keyword evidence="3 8" id="KW-1134">Transmembrane beta strand</keyword>
<dbReference type="Gene3D" id="2.60.40.1120">
    <property type="entry name" value="Carboxypeptidase-like, regulatory domain"/>
    <property type="match status" value="1"/>
</dbReference>
<evidence type="ECO:0000259" key="11">
    <source>
        <dbReference type="Pfam" id="PF00593"/>
    </source>
</evidence>
<name>A0ABU9IQT9_9FLAO</name>
<accession>A0ABU9IQT9</accession>
<dbReference type="InterPro" id="IPR036942">
    <property type="entry name" value="Beta-barrel_TonB_sf"/>
</dbReference>
<dbReference type="Pfam" id="PF13715">
    <property type="entry name" value="CarbopepD_reg_2"/>
    <property type="match status" value="1"/>
</dbReference>
<feature type="signal peptide" evidence="10">
    <location>
        <begin position="1"/>
        <end position="19"/>
    </location>
</feature>
<feature type="chain" id="PRO_5046198791" evidence="10">
    <location>
        <begin position="20"/>
        <end position="1028"/>
    </location>
</feature>
<keyword evidence="5 9" id="KW-0798">TonB box</keyword>
<evidence type="ECO:0000256" key="1">
    <source>
        <dbReference type="ARBA" id="ARBA00004571"/>
    </source>
</evidence>
<keyword evidence="7 8" id="KW-0998">Cell outer membrane</keyword>
<dbReference type="RefSeq" id="WP_341693509.1">
    <property type="nucleotide sequence ID" value="NZ_JBBYHS010000013.1"/>
</dbReference>